<feature type="domain" description="NACHT" evidence="1">
    <location>
        <begin position="50"/>
        <end position="142"/>
    </location>
</feature>
<dbReference type="Proteomes" id="UP001196980">
    <property type="component" value="Unassembled WGS sequence"/>
</dbReference>
<evidence type="ECO:0000313" key="3">
    <source>
        <dbReference type="Proteomes" id="UP001196980"/>
    </source>
</evidence>
<dbReference type="InterPro" id="IPR007111">
    <property type="entry name" value="NACHT_NTPase"/>
</dbReference>
<accession>A0ABS6RX58</accession>
<evidence type="ECO:0000313" key="2">
    <source>
        <dbReference type="EMBL" id="MBV6340838.1"/>
    </source>
</evidence>
<evidence type="ECO:0000259" key="1">
    <source>
        <dbReference type="PROSITE" id="PS50837"/>
    </source>
</evidence>
<keyword evidence="3" id="KW-1185">Reference proteome</keyword>
<dbReference type="PROSITE" id="PS50837">
    <property type="entry name" value="NACHT"/>
    <property type="match status" value="1"/>
</dbReference>
<dbReference type="Pfam" id="PF05729">
    <property type="entry name" value="NACHT"/>
    <property type="match status" value="1"/>
</dbReference>
<sequence length="585" mass="65884">MKTLQENCDDTYGKLHLECAAPGEMGIPRLKAERESKPMSIEEALTGYKKRIVILGDPGAGKTTLLKHITLKMAADDVKDIKGIPIFITLRDYVNKYKPDLLDYLDEDLSRRYGFSHARTYLEEEFKSGNVAIFFDGLDEVSGGDQNEAGANYSKVVGVINDVATKYINCPIAVTCRKAGWKGGIKEAFSIFEVLDFTHEDIANFVAKWFKGTPEKASDRPEKAKELNRQLSRRTRVKSLAGNPLLLSFICILYDRFGTFPKRRGTLYQKCVDVLLSEWDESRGIERRNIFDQDDKKRLLQDIAYRYFIKGERYFKEADLISAIQECLPDLYLKSAEAMEILKEIAANHGLLKEQADGWYGFIHLTIQEYFAAHQLKDDREGYDIAIANSFKPWWEEVILLLAGIGDSTDLIILLSDKADDIFDHNLILAGRCLAEKPTLKGGVKLREVVLKKLKGVVTNRTYWLNTGRAIDVLAENGEVGFLLGLLRDDNTHHSVKDRIADALGNIGDSSSVAELMAMLDGVSSHIWRNLVQTIGNLANTKEHCEGLLKLRSNAIDKDTLHYALYQVSRRIGMTIGKDGTLIET</sequence>
<gene>
    <name evidence="2" type="ORF">HWQ67_04510</name>
</gene>
<proteinExistence type="predicted"/>
<dbReference type="PANTHER" id="PTHR46844:SF1">
    <property type="entry name" value="SLR5058 PROTEIN"/>
    <property type="match status" value="1"/>
</dbReference>
<reference evidence="2 3" key="1">
    <citation type="journal article" date="2020" name="J Geophys Res Biogeosci">
        <title>Magnetotaxis as an Adaptation to Enable Bacterial Shuttling of Microbial Sulfur and Sulfur Cycling Across Aquatic Oxic#Anoxic Interfaces.</title>
        <authorList>
            <person name="Li J."/>
            <person name="Liu P."/>
            <person name="Wang J."/>
            <person name="Roberts A.P."/>
            <person name="Pan Y."/>
        </authorList>
    </citation>
    <scope>NUCLEOTIDE SEQUENCE [LARGE SCALE GENOMIC DNA]</scope>
    <source>
        <strain evidence="2 3">MYR-1_YQ</strain>
    </source>
</reference>
<dbReference type="PANTHER" id="PTHR46844">
    <property type="entry name" value="SLR5058 PROTEIN"/>
    <property type="match status" value="1"/>
</dbReference>
<organism evidence="2 3">
    <name type="scientific">Candidatus Magnetobacterium casense</name>
    <dbReference type="NCBI Taxonomy" id="1455061"/>
    <lineage>
        <taxon>Bacteria</taxon>
        <taxon>Pseudomonadati</taxon>
        <taxon>Nitrospirota</taxon>
        <taxon>Thermodesulfovibrionia</taxon>
        <taxon>Thermodesulfovibrionales</taxon>
        <taxon>Candidatus Magnetobacteriaceae</taxon>
        <taxon>Candidatus Magnetobacterium</taxon>
    </lineage>
</organism>
<dbReference type="RefSeq" id="WP_218251456.1">
    <property type="nucleotide sequence ID" value="NZ_JABXWD010000051.1"/>
</dbReference>
<dbReference type="EMBL" id="JABXWD010000051">
    <property type="protein sequence ID" value="MBV6340838.1"/>
    <property type="molecule type" value="Genomic_DNA"/>
</dbReference>
<protein>
    <submittedName>
        <fullName evidence="2">NACHT domain-containing protein</fullName>
    </submittedName>
</protein>
<comment type="caution">
    <text evidence="2">The sequence shown here is derived from an EMBL/GenBank/DDBJ whole genome shotgun (WGS) entry which is preliminary data.</text>
</comment>
<name>A0ABS6RX58_9BACT</name>